<name>D8S2A4_SELML</name>
<dbReference type="Proteomes" id="UP000001514">
    <property type="component" value="Unassembled WGS sequence"/>
</dbReference>
<dbReference type="PANTHER" id="PTHR35112:SF1">
    <property type="entry name" value="RING_FYVE_PHD ZINC FINGER SUPERFAMILY PROTEIN"/>
    <property type="match status" value="1"/>
</dbReference>
<reference evidence="2 3" key="1">
    <citation type="journal article" date="2011" name="Science">
        <title>The Selaginella genome identifies genetic changes associated with the evolution of vascular plants.</title>
        <authorList>
            <person name="Banks J.A."/>
            <person name="Nishiyama T."/>
            <person name="Hasebe M."/>
            <person name="Bowman J.L."/>
            <person name="Gribskov M."/>
            <person name="dePamphilis C."/>
            <person name="Albert V.A."/>
            <person name="Aono N."/>
            <person name="Aoyama T."/>
            <person name="Ambrose B.A."/>
            <person name="Ashton N.W."/>
            <person name="Axtell M.J."/>
            <person name="Barker E."/>
            <person name="Barker M.S."/>
            <person name="Bennetzen J.L."/>
            <person name="Bonawitz N.D."/>
            <person name="Chapple C."/>
            <person name="Cheng C."/>
            <person name="Correa L.G."/>
            <person name="Dacre M."/>
            <person name="DeBarry J."/>
            <person name="Dreyer I."/>
            <person name="Elias M."/>
            <person name="Engstrom E.M."/>
            <person name="Estelle M."/>
            <person name="Feng L."/>
            <person name="Finet C."/>
            <person name="Floyd S.K."/>
            <person name="Frommer W.B."/>
            <person name="Fujita T."/>
            <person name="Gramzow L."/>
            <person name="Gutensohn M."/>
            <person name="Harholt J."/>
            <person name="Hattori M."/>
            <person name="Heyl A."/>
            <person name="Hirai T."/>
            <person name="Hiwatashi Y."/>
            <person name="Ishikawa M."/>
            <person name="Iwata M."/>
            <person name="Karol K.G."/>
            <person name="Koehler B."/>
            <person name="Kolukisaoglu U."/>
            <person name="Kubo M."/>
            <person name="Kurata T."/>
            <person name="Lalonde S."/>
            <person name="Li K."/>
            <person name="Li Y."/>
            <person name="Litt A."/>
            <person name="Lyons E."/>
            <person name="Manning G."/>
            <person name="Maruyama T."/>
            <person name="Michael T.P."/>
            <person name="Mikami K."/>
            <person name="Miyazaki S."/>
            <person name="Morinaga S."/>
            <person name="Murata T."/>
            <person name="Mueller-Roeber B."/>
            <person name="Nelson D.R."/>
            <person name="Obara M."/>
            <person name="Oguri Y."/>
            <person name="Olmstead R.G."/>
            <person name="Onodera N."/>
            <person name="Petersen B.L."/>
            <person name="Pils B."/>
            <person name="Prigge M."/>
            <person name="Rensing S.A."/>
            <person name="Riano-Pachon D.M."/>
            <person name="Roberts A.W."/>
            <person name="Sato Y."/>
            <person name="Scheller H.V."/>
            <person name="Schulz B."/>
            <person name="Schulz C."/>
            <person name="Shakirov E.V."/>
            <person name="Shibagaki N."/>
            <person name="Shinohara N."/>
            <person name="Shippen D.E."/>
            <person name="Soerensen I."/>
            <person name="Sotooka R."/>
            <person name="Sugimoto N."/>
            <person name="Sugita M."/>
            <person name="Sumikawa N."/>
            <person name="Tanurdzic M."/>
            <person name="Theissen G."/>
            <person name="Ulvskov P."/>
            <person name="Wakazuki S."/>
            <person name="Weng J.K."/>
            <person name="Willats W.W."/>
            <person name="Wipf D."/>
            <person name="Wolf P.G."/>
            <person name="Yang L."/>
            <person name="Zimmer A.D."/>
            <person name="Zhu Q."/>
            <person name="Mitros T."/>
            <person name="Hellsten U."/>
            <person name="Loque D."/>
            <person name="Otillar R."/>
            <person name="Salamov A."/>
            <person name="Schmutz J."/>
            <person name="Shapiro H."/>
            <person name="Lindquist E."/>
            <person name="Lucas S."/>
            <person name="Rokhsar D."/>
            <person name="Grigoriev I.V."/>
        </authorList>
    </citation>
    <scope>NUCLEOTIDE SEQUENCE [LARGE SCALE GENOMIC DNA]</scope>
</reference>
<dbReference type="OMA" id="QSRMAVC"/>
<dbReference type="KEGG" id="smo:SELMODRAFT_107219"/>
<dbReference type="PANTHER" id="PTHR35112">
    <property type="entry name" value="OS08G0360500 PROTEIN"/>
    <property type="match status" value="1"/>
</dbReference>
<dbReference type="FunCoup" id="D8S2A4">
    <property type="interactions" value="61"/>
</dbReference>
<evidence type="ECO:0000313" key="3">
    <source>
        <dbReference type="Proteomes" id="UP000001514"/>
    </source>
</evidence>
<dbReference type="EMBL" id="GL377599">
    <property type="protein sequence ID" value="EFJ21426.1"/>
    <property type="molecule type" value="Genomic_DNA"/>
</dbReference>
<dbReference type="HOGENOM" id="CLU_046934_0_0_1"/>
<proteinExistence type="predicted"/>
<dbReference type="InterPro" id="IPR056698">
    <property type="entry name" value="DUF7796"/>
</dbReference>
<sequence>MEWIACRPGCDQRDWPSSSTISKGILAHTSLRYAPFQKKKHDGILVFFQDPRVAICLVGGARAFEITGPSIVDQILHVYGNNSDVFLHAPLDENTYKLFLLGRGARSNRNSSSSRLAAARIFDQTPMPELDFRKQVLTSDGIQGLLQYFNLVEGCWDLITKHERRHGFQYDWIIRTRLDGYWSAPMPPISTFDGAHYTIPYGSQFGGLNDRLGIGTRNSSRIALHRLQCLDRLHANGFQRLNSERAFKAQLQITHTSVQLKKFPFCVVSAKKYDWPPREWGVPVMTMASKGPLNGAKCRPCRAKIRGEEARAITEALNRGWSWSGPNEGVELCDATGDWDADWEAVYDNVVGQCSQLERLRVSRLGTLDECVERLTEFERMWGEWDAPSPASICERKFMI</sequence>
<evidence type="ECO:0000313" key="2">
    <source>
        <dbReference type="EMBL" id="EFJ21426.1"/>
    </source>
</evidence>
<dbReference type="Pfam" id="PF25072">
    <property type="entry name" value="DUF7796"/>
    <property type="match status" value="1"/>
</dbReference>
<protein>
    <recommendedName>
        <fullName evidence="1">DUF7796 domain-containing protein</fullName>
    </recommendedName>
</protein>
<gene>
    <name evidence="2" type="ORF">SELMODRAFT_107219</name>
</gene>
<evidence type="ECO:0000259" key="1">
    <source>
        <dbReference type="Pfam" id="PF25072"/>
    </source>
</evidence>
<dbReference type="AlphaFoldDB" id="D8S2A4"/>
<keyword evidence="3" id="KW-1185">Reference proteome</keyword>
<dbReference type="Gramene" id="EFJ21426">
    <property type="protein sequence ID" value="EFJ21426"/>
    <property type="gene ID" value="SELMODRAFT_107219"/>
</dbReference>
<feature type="domain" description="DUF7796" evidence="1">
    <location>
        <begin position="50"/>
        <end position="396"/>
    </location>
</feature>
<organism evidence="3">
    <name type="scientific">Selaginella moellendorffii</name>
    <name type="common">Spikemoss</name>
    <dbReference type="NCBI Taxonomy" id="88036"/>
    <lineage>
        <taxon>Eukaryota</taxon>
        <taxon>Viridiplantae</taxon>
        <taxon>Streptophyta</taxon>
        <taxon>Embryophyta</taxon>
        <taxon>Tracheophyta</taxon>
        <taxon>Lycopodiopsida</taxon>
        <taxon>Selaginellales</taxon>
        <taxon>Selaginellaceae</taxon>
        <taxon>Selaginella</taxon>
    </lineage>
</organism>
<dbReference type="eggNOG" id="ENOG502QRPG">
    <property type="taxonomic scope" value="Eukaryota"/>
</dbReference>
<dbReference type="InParanoid" id="D8S2A4"/>
<accession>D8S2A4</accession>